<evidence type="ECO:0000313" key="2">
    <source>
        <dbReference type="EMBL" id="KAJ4147307.1"/>
    </source>
</evidence>
<protein>
    <submittedName>
        <fullName evidence="2">Uncharacterized protein</fullName>
    </submittedName>
</protein>
<evidence type="ECO:0000313" key="3">
    <source>
        <dbReference type="Proteomes" id="UP001144673"/>
    </source>
</evidence>
<dbReference type="AlphaFoldDB" id="A0A9W8UIM5"/>
<evidence type="ECO:0000256" key="1">
    <source>
        <dbReference type="SAM" id="MobiDB-lite"/>
    </source>
</evidence>
<proteinExistence type="predicted"/>
<name>A0A9W8UIM5_AKAMU</name>
<feature type="region of interest" description="Disordered" evidence="1">
    <location>
        <begin position="1"/>
        <end position="21"/>
    </location>
</feature>
<accession>A0A9W8UIM5</accession>
<comment type="caution">
    <text evidence="2">The sequence shown here is derived from an EMBL/GenBank/DDBJ whole genome shotgun (WGS) entry which is preliminary data.</text>
</comment>
<dbReference type="KEGG" id="amus:LMH87_001839"/>
<dbReference type="Proteomes" id="UP001144673">
    <property type="component" value="Chromosome 3"/>
</dbReference>
<dbReference type="GeneID" id="80888998"/>
<reference evidence="2" key="1">
    <citation type="journal article" date="2023" name="Access Microbiol">
        <title>De-novo genome assembly for Akanthomyces muscarius, a biocontrol agent of insect agricultural pests.</title>
        <authorList>
            <person name="Erdos Z."/>
            <person name="Studholme D.J."/>
            <person name="Raymond B."/>
            <person name="Sharma M."/>
        </authorList>
    </citation>
    <scope>NUCLEOTIDE SEQUENCE</scope>
    <source>
        <strain evidence="2">Ve6</strain>
    </source>
</reference>
<dbReference type="RefSeq" id="XP_056050248.1">
    <property type="nucleotide sequence ID" value="XM_056193184.1"/>
</dbReference>
<organism evidence="2 3">
    <name type="scientific">Akanthomyces muscarius</name>
    <name type="common">Entomopathogenic fungus</name>
    <name type="synonym">Lecanicillium muscarium</name>
    <dbReference type="NCBI Taxonomy" id="2231603"/>
    <lineage>
        <taxon>Eukaryota</taxon>
        <taxon>Fungi</taxon>
        <taxon>Dikarya</taxon>
        <taxon>Ascomycota</taxon>
        <taxon>Pezizomycotina</taxon>
        <taxon>Sordariomycetes</taxon>
        <taxon>Hypocreomycetidae</taxon>
        <taxon>Hypocreales</taxon>
        <taxon>Cordycipitaceae</taxon>
        <taxon>Akanthomyces</taxon>
    </lineage>
</organism>
<dbReference type="EMBL" id="JAJHUN010000010">
    <property type="protein sequence ID" value="KAJ4147307.1"/>
    <property type="molecule type" value="Genomic_DNA"/>
</dbReference>
<gene>
    <name evidence="2" type="ORF">LMH87_001839</name>
</gene>
<sequence>MPGRQGARLRGGADFNSTGRGHWVSAGIGLPTVVERVTIQPVPVPAALHSSKRPHDTPTSELTLVSSAKISAAVSTCGSAAISPLQRLRPPPSPT</sequence>
<keyword evidence="3" id="KW-1185">Reference proteome</keyword>